<accession>A0AA97AGK8</accession>
<dbReference type="AlphaFoldDB" id="A0AA97AGK8"/>
<dbReference type="EMBL" id="CP053586">
    <property type="protein sequence ID" value="WNZ24435.1"/>
    <property type="molecule type" value="Genomic_DNA"/>
</dbReference>
<organism evidence="1">
    <name type="scientific">Leptolyngbya sp. NK1-12</name>
    <dbReference type="NCBI Taxonomy" id="2547451"/>
    <lineage>
        <taxon>Bacteria</taxon>
        <taxon>Bacillati</taxon>
        <taxon>Cyanobacteriota</taxon>
        <taxon>Cyanophyceae</taxon>
        <taxon>Leptolyngbyales</taxon>
        <taxon>Leptolyngbyaceae</taxon>
        <taxon>Leptolyngbya group</taxon>
        <taxon>Leptolyngbya</taxon>
    </lineage>
</organism>
<protein>
    <submittedName>
        <fullName evidence="1">Uncharacterized protein</fullName>
    </submittedName>
</protein>
<evidence type="ECO:0000313" key="1">
    <source>
        <dbReference type="EMBL" id="WNZ24435.1"/>
    </source>
</evidence>
<proteinExistence type="predicted"/>
<dbReference type="RefSeq" id="WP_316430237.1">
    <property type="nucleotide sequence ID" value="NZ_CP053586.1"/>
</dbReference>
<gene>
    <name evidence="1" type="ORF">HJG54_17285</name>
</gene>
<name>A0AA97AGK8_9CYAN</name>
<sequence length="133" mass="14710">MMHEDGLEGLPMGILILNVEGALILANSVAQQICEQLLAIDADDAKPSSPVNPFPQPIHRIVEAVLESRELFPDQAVIIEDAVSLTATTTIHLRSRWLDLEIESYILVMLEAQSQPENNPEPVAAPGWHRTQR</sequence>
<reference evidence="1" key="1">
    <citation type="submission" date="2020-05" db="EMBL/GenBank/DDBJ databases">
        <authorList>
            <person name="Zhu T."/>
            <person name="Keshari N."/>
            <person name="Lu X."/>
        </authorList>
    </citation>
    <scope>NUCLEOTIDE SEQUENCE</scope>
    <source>
        <strain evidence="1">NK1-12</strain>
    </source>
</reference>